<gene>
    <name evidence="2" type="ORF">Taro_010935</name>
</gene>
<dbReference type="Proteomes" id="UP000652761">
    <property type="component" value="Unassembled WGS sequence"/>
</dbReference>
<comment type="caution">
    <text evidence="2">The sequence shown here is derived from an EMBL/GenBank/DDBJ whole genome shotgun (WGS) entry which is preliminary data.</text>
</comment>
<feature type="compositionally biased region" description="Polar residues" evidence="1">
    <location>
        <begin position="40"/>
        <end position="74"/>
    </location>
</feature>
<accession>A0A843U8H1</accession>
<feature type="compositionally biased region" description="Low complexity" evidence="1">
    <location>
        <begin position="13"/>
        <end position="39"/>
    </location>
</feature>
<evidence type="ECO:0000313" key="2">
    <source>
        <dbReference type="EMBL" id="MQL78516.1"/>
    </source>
</evidence>
<name>A0A843U8H1_COLES</name>
<protein>
    <submittedName>
        <fullName evidence="2">Uncharacterized protein</fullName>
    </submittedName>
</protein>
<proteinExistence type="predicted"/>
<feature type="non-terminal residue" evidence="2">
    <location>
        <position position="1"/>
    </location>
</feature>
<sequence>MLQTQGKMKKKWSSGVDTGSSSVDTRPSSQRTQSTGSSGVDTGSCSIDIGSSSVDTRPSSQRTQSTGLDSVSTQPEVVSTLETLLREPFVPVWDSVLTHPMGMSTHSGNLFTLSHIWTHGSLGIMWIGLGACAHDPQGYFWTHWAINTLQLAIQLKRTFQSLPEIGIRKIMRV</sequence>
<dbReference type="EMBL" id="NMUH01000404">
    <property type="protein sequence ID" value="MQL78516.1"/>
    <property type="molecule type" value="Genomic_DNA"/>
</dbReference>
<evidence type="ECO:0000256" key="1">
    <source>
        <dbReference type="SAM" id="MobiDB-lite"/>
    </source>
</evidence>
<reference evidence="2" key="1">
    <citation type="submission" date="2017-07" db="EMBL/GenBank/DDBJ databases">
        <title>Taro Niue Genome Assembly and Annotation.</title>
        <authorList>
            <person name="Atibalentja N."/>
            <person name="Keating K."/>
            <person name="Fields C.J."/>
        </authorList>
    </citation>
    <scope>NUCLEOTIDE SEQUENCE</scope>
    <source>
        <strain evidence="2">Niue_2</strain>
        <tissue evidence="2">Leaf</tissue>
    </source>
</reference>
<dbReference type="AlphaFoldDB" id="A0A843U8H1"/>
<organism evidence="2 3">
    <name type="scientific">Colocasia esculenta</name>
    <name type="common">Wild taro</name>
    <name type="synonym">Arum esculentum</name>
    <dbReference type="NCBI Taxonomy" id="4460"/>
    <lineage>
        <taxon>Eukaryota</taxon>
        <taxon>Viridiplantae</taxon>
        <taxon>Streptophyta</taxon>
        <taxon>Embryophyta</taxon>
        <taxon>Tracheophyta</taxon>
        <taxon>Spermatophyta</taxon>
        <taxon>Magnoliopsida</taxon>
        <taxon>Liliopsida</taxon>
        <taxon>Araceae</taxon>
        <taxon>Aroideae</taxon>
        <taxon>Colocasieae</taxon>
        <taxon>Colocasia</taxon>
    </lineage>
</organism>
<feature type="region of interest" description="Disordered" evidence="1">
    <location>
        <begin position="1"/>
        <end position="74"/>
    </location>
</feature>
<keyword evidence="3" id="KW-1185">Reference proteome</keyword>
<evidence type="ECO:0000313" key="3">
    <source>
        <dbReference type="Proteomes" id="UP000652761"/>
    </source>
</evidence>